<name>A0A023DZG6_9PROT</name>
<protein>
    <submittedName>
        <fullName evidence="2">Ribosome-binding factor A</fullName>
    </submittedName>
</protein>
<dbReference type="InterPro" id="IPR015946">
    <property type="entry name" value="KH_dom-like_a/b"/>
</dbReference>
<keyword evidence="1" id="KW-0690">Ribosome biogenesis</keyword>
<sequence>MFVDQKDQRRKKLEHLIHQEIAQVLYHILCSEHSKEDLRVTVMEVHSSKDLRKADVFLSTSSPEAFNMIRQKSAKIRFILAKRVSLRRMPEINFLPWAEG</sequence>
<dbReference type="InterPro" id="IPR023799">
    <property type="entry name" value="RbfA_dom_sf"/>
</dbReference>
<dbReference type="SUPFAM" id="SSF89919">
    <property type="entry name" value="Ribosome-binding factor A, RbfA"/>
    <property type="match status" value="1"/>
</dbReference>
<gene>
    <name evidence="2" type="ORF">HE1_00748</name>
</gene>
<reference evidence="2 3" key="1">
    <citation type="journal article" date="2014" name="FEMS Microbiol. Lett.">
        <title>Draft genome sequences of three Holospora species (Holospora obtusa, Holospora undulata, and Holospora elegans), endonuclear symbiotic bacteria of the ciliate Paramecium caudatum.</title>
        <authorList>
            <person name="Dohra H."/>
            <person name="Tanaka K."/>
            <person name="Suzuki T."/>
            <person name="Fujishima M."/>
            <person name="Suzuki H."/>
        </authorList>
    </citation>
    <scope>NUCLEOTIDE SEQUENCE [LARGE SCALE GENOMIC DNA]</scope>
    <source>
        <strain evidence="2 3">E1</strain>
    </source>
</reference>
<proteinExistence type="predicted"/>
<evidence type="ECO:0000256" key="1">
    <source>
        <dbReference type="ARBA" id="ARBA00022517"/>
    </source>
</evidence>
<dbReference type="AlphaFoldDB" id="A0A023DZG6"/>
<dbReference type="InterPro" id="IPR000238">
    <property type="entry name" value="RbfA"/>
</dbReference>
<dbReference type="Gene3D" id="3.30.300.20">
    <property type="match status" value="1"/>
</dbReference>
<keyword evidence="3" id="KW-1185">Reference proteome</keyword>
<organism evidence="2 3">
    <name type="scientific">Holospora elegans E1</name>
    <dbReference type="NCBI Taxonomy" id="1427503"/>
    <lineage>
        <taxon>Bacteria</taxon>
        <taxon>Pseudomonadati</taxon>
        <taxon>Pseudomonadota</taxon>
        <taxon>Alphaproteobacteria</taxon>
        <taxon>Holosporales</taxon>
        <taxon>Holosporaceae</taxon>
        <taxon>Holospora</taxon>
    </lineage>
</organism>
<dbReference type="EMBL" id="BAUP01000092">
    <property type="protein sequence ID" value="GAJ46415.1"/>
    <property type="molecule type" value="Genomic_DNA"/>
</dbReference>
<dbReference type="GO" id="GO:0006364">
    <property type="term" value="P:rRNA processing"/>
    <property type="evidence" value="ECO:0007669"/>
    <property type="project" value="InterPro"/>
</dbReference>
<accession>A0A023DZG6</accession>
<dbReference type="Proteomes" id="UP000024842">
    <property type="component" value="Unassembled WGS sequence"/>
</dbReference>
<dbReference type="Pfam" id="PF02033">
    <property type="entry name" value="RBFA"/>
    <property type="match status" value="1"/>
</dbReference>
<evidence type="ECO:0000313" key="2">
    <source>
        <dbReference type="EMBL" id="GAJ46415.1"/>
    </source>
</evidence>
<dbReference type="RefSeq" id="WP_024161471.1">
    <property type="nucleotide sequence ID" value="NZ_BAUP01000092.1"/>
</dbReference>
<evidence type="ECO:0000313" key="3">
    <source>
        <dbReference type="Proteomes" id="UP000024842"/>
    </source>
</evidence>
<comment type="caution">
    <text evidence="2">The sequence shown here is derived from an EMBL/GenBank/DDBJ whole genome shotgun (WGS) entry which is preliminary data.</text>
</comment>
<dbReference type="STRING" id="1427503.HE1_00748"/>